<proteinExistence type="predicted"/>
<reference evidence="1" key="1">
    <citation type="submission" date="2021-06" db="EMBL/GenBank/DDBJ databases">
        <title>Parelaphostrongylus tenuis whole genome reference sequence.</title>
        <authorList>
            <person name="Garwood T.J."/>
            <person name="Larsen P.A."/>
            <person name="Fountain-Jones N.M."/>
            <person name="Garbe J.R."/>
            <person name="Macchietto M.G."/>
            <person name="Kania S.A."/>
            <person name="Gerhold R.W."/>
            <person name="Richards J.E."/>
            <person name="Wolf T.M."/>
        </authorList>
    </citation>
    <scope>NUCLEOTIDE SEQUENCE</scope>
    <source>
        <strain evidence="1">MNPRO001-30</strain>
        <tissue evidence="1">Meninges</tissue>
    </source>
</reference>
<evidence type="ECO:0000313" key="2">
    <source>
        <dbReference type="Proteomes" id="UP001196413"/>
    </source>
</evidence>
<organism evidence="1 2">
    <name type="scientific">Parelaphostrongylus tenuis</name>
    <name type="common">Meningeal worm</name>
    <dbReference type="NCBI Taxonomy" id="148309"/>
    <lineage>
        <taxon>Eukaryota</taxon>
        <taxon>Metazoa</taxon>
        <taxon>Ecdysozoa</taxon>
        <taxon>Nematoda</taxon>
        <taxon>Chromadorea</taxon>
        <taxon>Rhabditida</taxon>
        <taxon>Rhabditina</taxon>
        <taxon>Rhabditomorpha</taxon>
        <taxon>Strongyloidea</taxon>
        <taxon>Metastrongylidae</taxon>
        <taxon>Parelaphostrongylus</taxon>
    </lineage>
</organism>
<evidence type="ECO:0000313" key="1">
    <source>
        <dbReference type="EMBL" id="KAJ1360235.1"/>
    </source>
</evidence>
<gene>
    <name evidence="1" type="ORF">KIN20_019160</name>
</gene>
<comment type="caution">
    <text evidence="1">The sequence shown here is derived from an EMBL/GenBank/DDBJ whole genome shotgun (WGS) entry which is preliminary data.</text>
</comment>
<keyword evidence="2" id="KW-1185">Reference proteome</keyword>
<accession>A0AAD5QSM6</accession>
<name>A0AAD5QSM6_PARTN</name>
<sequence>MQPVEGSSELDGLLGFRAAPHGGVYGPLVKTSSSLINNFQSESSSADFIK</sequence>
<protein>
    <submittedName>
        <fullName evidence="1">Uncharacterized protein</fullName>
    </submittedName>
</protein>
<dbReference type="AlphaFoldDB" id="A0AAD5QSM6"/>
<dbReference type="EMBL" id="JAHQIW010003827">
    <property type="protein sequence ID" value="KAJ1360235.1"/>
    <property type="molecule type" value="Genomic_DNA"/>
</dbReference>
<dbReference type="Proteomes" id="UP001196413">
    <property type="component" value="Unassembled WGS sequence"/>
</dbReference>